<evidence type="ECO:0000313" key="2">
    <source>
        <dbReference type="EMBL" id="AUV82321.1"/>
    </source>
</evidence>
<accession>A0A2I8VK74</accession>
<keyword evidence="1" id="KW-1133">Transmembrane helix</keyword>
<keyword evidence="1" id="KW-0812">Transmembrane</keyword>
<organism evidence="2 3">
    <name type="scientific">Salinigranum rubrum</name>
    <dbReference type="NCBI Taxonomy" id="755307"/>
    <lineage>
        <taxon>Archaea</taxon>
        <taxon>Methanobacteriati</taxon>
        <taxon>Methanobacteriota</taxon>
        <taxon>Stenosarchaea group</taxon>
        <taxon>Halobacteria</taxon>
        <taxon>Halobacteriales</taxon>
        <taxon>Haloferacaceae</taxon>
        <taxon>Salinigranum</taxon>
    </lineage>
</organism>
<gene>
    <name evidence="2" type="ORF">C2R22_12280</name>
</gene>
<proteinExistence type="predicted"/>
<dbReference type="AlphaFoldDB" id="A0A2I8VK74"/>
<dbReference type="KEGG" id="srub:C2R22_12280"/>
<feature type="transmembrane region" description="Helical" evidence="1">
    <location>
        <begin position="58"/>
        <end position="75"/>
    </location>
</feature>
<dbReference type="OrthoDB" id="346136at2157"/>
<sequence>MMGQTLFTALIALFWVAEFAFAGVVVYWFVTQGFSDEEKGAASGVKPLESKSFTRTSLLMWGGFFLAIVLLIVVGA</sequence>
<dbReference type="GeneID" id="35592881"/>
<keyword evidence="3" id="KW-1185">Reference proteome</keyword>
<evidence type="ECO:0000256" key="1">
    <source>
        <dbReference type="SAM" id="Phobius"/>
    </source>
</evidence>
<name>A0A2I8VK74_9EURY</name>
<evidence type="ECO:0000313" key="3">
    <source>
        <dbReference type="Proteomes" id="UP000236584"/>
    </source>
</evidence>
<protein>
    <submittedName>
        <fullName evidence="2">Uncharacterized protein</fullName>
    </submittedName>
</protein>
<dbReference type="EMBL" id="CP026309">
    <property type="protein sequence ID" value="AUV82321.1"/>
    <property type="molecule type" value="Genomic_DNA"/>
</dbReference>
<keyword evidence="1" id="KW-0472">Membrane</keyword>
<dbReference type="Proteomes" id="UP000236584">
    <property type="component" value="Chromosome"/>
</dbReference>
<reference evidence="2 3" key="1">
    <citation type="submission" date="2018-01" db="EMBL/GenBank/DDBJ databases">
        <title>Complete genome sequence of Salinigranum rubrum GX10T, an extremely halophilic archaeon isolated from a marine solar saltern.</title>
        <authorList>
            <person name="Han S."/>
        </authorList>
    </citation>
    <scope>NUCLEOTIDE SEQUENCE [LARGE SCALE GENOMIC DNA]</scope>
    <source>
        <strain evidence="2 3">GX10</strain>
    </source>
</reference>
<dbReference type="RefSeq" id="WP_103426010.1">
    <property type="nucleotide sequence ID" value="NZ_CP026309.1"/>
</dbReference>